<accession>A0A1Q9EV24</accession>
<comment type="caution">
    <text evidence="2">The sequence shown here is derived from an EMBL/GenBank/DDBJ whole genome shotgun (WGS) entry which is preliminary data.</text>
</comment>
<dbReference type="EMBL" id="LSRX01000062">
    <property type="protein sequence ID" value="OLQ11257.1"/>
    <property type="molecule type" value="Genomic_DNA"/>
</dbReference>
<keyword evidence="3" id="KW-1185">Reference proteome</keyword>
<dbReference type="AlphaFoldDB" id="A0A1Q9EV24"/>
<protein>
    <submittedName>
        <fullName evidence="2">Uncharacterized protein</fullName>
    </submittedName>
</protein>
<feature type="region of interest" description="Disordered" evidence="1">
    <location>
        <begin position="150"/>
        <end position="191"/>
    </location>
</feature>
<evidence type="ECO:0000313" key="2">
    <source>
        <dbReference type="EMBL" id="OLQ11257.1"/>
    </source>
</evidence>
<sequence>MFLNSLLDPFKDSTQHVVDMVREDGESHLEGPSFAQTSAHRAPPVQAAAEELADASFDGLPAHDLSNTGQAPTTLAATGAHVIGAVAAEAQFSPPDLANTARGFAALSLSAAPLMAEVAAAGKPPTRSLRWADMEHDDDQVWQSAVAMPAAEAPNDEPAEEAEEAEAEAEVPAYASDSEGDEGRFDSHSATSEDWGWDMAETAPLISHELLKELTPPQLCERVSQLRQSIVTKLMQHSIEAESVTHWLLTITGSRREQ</sequence>
<evidence type="ECO:0000313" key="3">
    <source>
        <dbReference type="Proteomes" id="UP000186817"/>
    </source>
</evidence>
<dbReference type="OrthoDB" id="10548975at2759"/>
<organism evidence="2 3">
    <name type="scientific">Symbiodinium microadriaticum</name>
    <name type="common">Dinoflagellate</name>
    <name type="synonym">Zooxanthella microadriatica</name>
    <dbReference type="NCBI Taxonomy" id="2951"/>
    <lineage>
        <taxon>Eukaryota</taxon>
        <taxon>Sar</taxon>
        <taxon>Alveolata</taxon>
        <taxon>Dinophyceae</taxon>
        <taxon>Suessiales</taxon>
        <taxon>Symbiodiniaceae</taxon>
        <taxon>Symbiodinium</taxon>
    </lineage>
</organism>
<proteinExistence type="predicted"/>
<evidence type="ECO:0000256" key="1">
    <source>
        <dbReference type="SAM" id="MobiDB-lite"/>
    </source>
</evidence>
<reference evidence="2 3" key="1">
    <citation type="submission" date="2016-02" db="EMBL/GenBank/DDBJ databases">
        <title>Genome analysis of coral dinoflagellate symbionts highlights evolutionary adaptations to a symbiotic lifestyle.</title>
        <authorList>
            <person name="Aranda M."/>
            <person name="Li Y."/>
            <person name="Liew Y.J."/>
            <person name="Baumgarten S."/>
            <person name="Simakov O."/>
            <person name="Wilson M."/>
            <person name="Piel J."/>
            <person name="Ashoor H."/>
            <person name="Bougouffa S."/>
            <person name="Bajic V.B."/>
            <person name="Ryu T."/>
            <person name="Ravasi T."/>
            <person name="Bayer T."/>
            <person name="Micklem G."/>
            <person name="Kim H."/>
            <person name="Bhak J."/>
            <person name="Lajeunesse T.C."/>
            <person name="Voolstra C.R."/>
        </authorList>
    </citation>
    <scope>NUCLEOTIDE SEQUENCE [LARGE SCALE GENOMIC DNA]</scope>
    <source>
        <strain evidence="2 3">CCMP2467</strain>
    </source>
</reference>
<feature type="compositionally biased region" description="Acidic residues" evidence="1">
    <location>
        <begin position="154"/>
        <end position="169"/>
    </location>
</feature>
<name>A0A1Q9EV24_SYMMI</name>
<gene>
    <name evidence="2" type="ORF">AK812_SmicGene4934</name>
</gene>
<dbReference type="Proteomes" id="UP000186817">
    <property type="component" value="Unassembled WGS sequence"/>
</dbReference>